<comment type="similarity">
    <text evidence="1 14">Belongs to the beta-class carbonic anhydrase family.</text>
</comment>
<proteinExistence type="inferred from homology"/>
<dbReference type="InterPro" id="IPR045066">
    <property type="entry name" value="Beta_CA_cladeB"/>
</dbReference>
<dbReference type="FunFam" id="3.40.1050.10:FF:000003">
    <property type="entry name" value="Carbonic anhydrase"/>
    <property type="match status" value="1"/>
</dbReference>
<comment type="subcellular location">
    <subcellularLocation>
        <location evidence="8">Carboxysome</location>
    </subcellularLocation>
</comment>
<keyword evidence="10" id="KW-1283">Bacterial microcompartment</keyword>
<reference evidence="15 16" key="1">
    <citation type="submission" date="2018-06" db="EMBL/GenBank/DDBJ databases">
        <title>Comparative genomics of Brasilonema spp. strains.</title>
        <authorList>
            <person name="Alvarenga D.O."/>
            <person name="Fiore M.F."/>
            <person name="Varani A.M."/>
        </authorList>
    </citation>
    <scope>NUCLEOTIDE SEQUENCE [LARGE SCALE GENOMIC DNA]</scope>
    <source>
        <strain evidence="15 16">CENA114</strain>
    </source>
</reference>
<feature type="binding site" evidence="13">
    <location>
        <position position="98"/>
    </location>
    <ligand>
        <name>Zn(2+)</name>
        <dbReference type="ChEBI" id="CHEBI:29105"/>
    </ligand>
</feature>
<dbReference type="GO" id="GO:0015976">
    <property type="term" value="P:carbon utilization"/>
    <property type="evidence" value="ECO:0007669"/>
    <property type="project" value="InterPro"/>
</dbReference>
<dbReference type="KEGG" id="bsen:DP114_13880"/>
<dbReference type="Pfam" id="PF00484">
    <property type="entry name" value="Pro_CA"/>
    <property type="match status" value="1"/>
</dbReference>
<keyword evidence="16" id="KW-1185">Reference proteome</keyword>
<dbReference type="AlphaFoldDB" id="A0A856MC32"/>
<dbReference type="InterPro" id="IPR015892">
    <property type="entry name" value="Carbonic_anhydrase_CS"/>
</dbReference>
<dbReference type="CDD" id="cd00884">
    <property type="entry name" value="beta_CA_cladeB"/>
    <property type="match status" value="1"/>
</dbReference>
<evidence type="ECO:0000256" key="14">
    <source>
        <dbReference type="RuleBase" id="RU003956"/>
    </source>
</evidence>
<dbReference type="Proteomes" id="UP000503129">
    <property type="component" value="Chromosome"/>
</dbReference>
<evidence type="ECO:0000256" key="4">
    <source>
        <dbReference type="ARBA" id="ARBA00022723"/>
    </source>
</evidence>
<evidence type="ECO:0000256" key="13">
    <source>
        <dbReference type="PIRSR" id="PIRSR601765-1"/>
    </source>
</evidence>
<protein>
    <recommendedName>
        <fullName evidence="3 14">Carbonic anhydrase</fullName>
        <ecNumber evidence="2 14">4.2.1.1</ecNumber>
    </recommendedName>
    <alternativeName>
        <fullName evidence="11 14">Carbonate dehydratase</fullName>
    </alternativeName>
</protein>
<keyword evidence="9" id="KW-1282">Carboxysome</keyword>
<dbReference type="RefSeq" id="WP_171976347.1">
    <property type="nucleotide sequence ID" value="NZ_CAWOXK010000001.1"/>
</dbReference>
<keyword evidence="4 13" id="KW-0479">Metal-binding</keyword>
<evidence type="ECO:0000256" key="9">
    <source>
        <dbReference type="ARBA" id="ARBA00023669"/>
    </source>
</evidence>
<dbReference type="SMART" id="SM00947">
    <property type="entry name" value="Pro_CA"/>
    <property type="match status" value="1"/>
</dbReference>
<dbReference type="InterPro" id="IPR036874">
    <property type="entry name" value="Carbonic_anhydrase_sf"/>
</dbReference>
<dbReference type="SUPFAM" id="SSF53056">
    <property type="entry name" value="beta-carbonic anhydrase, cab"/>
    <property type="match status" value="1"/>
</dbReference>
<dbReference type="GO" id="GO:0015977">
    <property type="term" value="P:carbon fixation"/>
    <property type="evidence" value="ECO:0007669"/>
    <property type="project" value="UniProtKB-KW"/>
</dbReference>
<dbReference type="GO" id="GO:0008270">
    <property type="term" value="F:zinc ion binding"/>
    <property type="evidence" value="ECO:0007669"/>
    <property type="project" value="UniProtKB-UniRule"/>
</dbReference>
<evidence type="ECO:0000256" key="6">
    <source>
        <dbReference type="ARBA" id="ARBA00023239"/>
    </source>
</evidence>
<gene>
    <name evidence="15" type="ORF">DP114_13880</name>
</gene>
<evidence type="ECO:0000256" key="10">
    <source>
        <dbReference type="ARBA" id="ARBA00024446"/>
    </source>
</evidence>
<dbReference type="GO" id="GO:0004089">
    <property type="term" value="F:carbonate dehydratase activity"/>
    <property type="evidence" value="ECO:0007669"/>
    <property type="project" value="UniProtKB-UniRule"/>
</dbReference>
<feature type="binding site" evidence="13">
    <location>
        <position position="39"/>
    </location>
    <ligand>
        <name>Zn(2+)</name>
        <dbReference type="ChEBI" id="CHEBI:29105"/>
    </ligand>
</feature>
<dbReference type="PANTHER" id="PTHR11002:SF76">
    <property type="entry name" value="CARBONIC ANHYDRASE"/>
    <property type="match status" value="1"/>
</dbReference>
<comment type="cofactor">
    <cofactor evidence="13">
        <name>Zn(2+)</name>
        <dbReference type="ChEBI" id="CHEBI:29105"/>
    </cofactor>
    <text evidence="13">Binds 1 zinc ion per subunit.</text>
</comment>
<dbReference type="PROSITE" id="PS00705">
    <property type="entry name" value="PROK_CO2_ANHYDRASE_2"/>
    <property type="match status" value="1"/>
</dbReference>
<dbReference type="InterPro" id="IPR001765">
    <property type="entry name" value="Carbonic_anhydrase"/>
</dbReference>
<comment type="catalytic activity">
    <reaction evidence="12 14">
        <text>hydrogencarbonate + H(+) = CO2 + H2O</text>
        <dbReference type="Rhea" id="RHEA:10748"/>
        <dbReference type="ChEBI" id="CHEBI:15377"/>
        <dbReference type="ChEBI" id="CHEBI:15378"/>
        <dbReference type="ChEBI" id="CHEBI:16526"/>
        <dbReference type="ChEBI" id="CHEBI:17544"/>
        <dbReference type="EC" id="4.2.1.1"/>
    </reaction>
</comment>
<evidence type="ECO:0000256" key="7">
    <source>
        <dbReference type="ARBA" id="ARBA00023300"/>
    </source>
</evidence>
<accession>A0A856MC32</accession>
<sequence length="273" mass="31442">MKKLIKGLREFKANYVSTHQELFEQLSQGQKPRVLFVTCSDSRVDPNLITQADLGELFVIRNAGNIIPPFGATKGGEGATIEYAVQALGIRQVIVCGHSHCGAMKGLMKLHSLRDEMPLVHDWLKYAEATRLLVKEHYTQYKGEELLEILTAENVLTQIENLRTYPVIRSKLYQGQLKIYAWIYNIEKGEVLAFDPETHAYVLPQSQLKSDDTDERRLKEEFLNGNNIKNNISEQETAVDPPQEFFYDVHQRFPITRLSKDQMDRIYRGSRRN</sequence>
<evidence type="ECO:0000256" key="3">
    <source>
        <dbReference type="ARBA" id="ARBA00014628"/>
    </source>
</evidence>
<feature type="binding site" evidence="13">
    <location>
        <position position="41"/>
    </location>
    <ligand>
        <name>Zn(2+)</name>
        <dbReference type="ChEBI" id="CHEBI:29105"/>
    </ligand>
</feature>
<dbReference type="EMBL" id="CP030118">
    <property type="protein sequence ID" value="QDL08835.1"/>
    <property type="molecule type" value="Genomic_DNA"/>
</dbReference>
<evidence type="ECO:0000256" key="2">
    <source>
        <dbReference type="ARBA" id="ARBA00012925"/>
    </source>
</evidence>
<name>A0A856MC32_9CYAN</name>
<dbReference type="PROSITE" id="PS00704">
    <property type="entry name" value="PROK_CO2_ANHYDRASE_1"/>
    <property type="match status" value="1"/>
</dbReference>
<evidence type="ECO:0000313" key="15">
    <source>
        <dbReference type="EMBL" id="QDL08835.1"/>
    </source>
</evidence>
<evidence type="ECO:0000256" key="12">
    <source>
        <dbReference type="ARBA" id="ARBA00048348"/>
    </source>
</evidence>
<evidence type="ECO:0000256" key="11">
    <source>
        <dbReference type="ARBA" id="ARBA00031969"/>
    </source>
</evidence>
<keyword evidence="7" id="KW-0120">Carbon dioxide fixation</keyword>
<organism evidence="15 16">
    <name type="scientific">Brasilonema sennae CENA114</name>
    <dbReference type="NCBI Taxonomy" id="415709"/>
    <lineage>
        <taxon>Bacteria</taxon>
        <taxon>Bacillati</taxon>
        <taxon>Cyanobacteriota</taxon>
        <taxon>Cyanophyceae</taxon>
        <taxon>Nostocales</taxon>
        <taxon>Scytonemataceae</taxon>
        <taxon>Brasilonema</taxon>
        <taxon>Bromeliae group (in: Brasilonema)</taxon>
    </lineage>
</organism>
<evidence type="ECO:0000256" key="8">
    <source>
        <dbReference type="ARBA" id="ARBA00023587"/>
    </source>
</evidence>
<evidence type="ECO:0000256" key="5">
    <source>
        <dbReference type="ARBA" id="ARBA00022833"/>
    </source>
</evidence>
<feature type="binding site" evidence="13">
    <location>
        <position position="101"/>
    </location>
    <ligand>
        <name>Zn(2+)</name>
        <dbReference type="ChEBI" id="CHEBI:29105"/>
    </ligand>
</feature>
<dbReference type="GO" id="GO:0031470">
    <property type="term" value="C:carboxysome"/>
    <property type="evidence" value="ECO:0007669"/>
    <property type="project" value="UniProtKB-SubCell"/>
</dbReference>
<dbReference type="Gene3D" id="3.40.1050.10">
    <property type="entry name" value="Carbonic anhydrase"/>
    <property type="match status" value="1"/>
</dbReference>
<evidence type="ECO:0000256" key="1">
    <source>
        <dbReference type="ARBA" id="ARBA00006217"/>
    </source>
</evidence>
<dbReference type="EC" id="4.2.1.1" evidence="2 14"/>
<evidence type="ECO:0000313" key="16">
    <source>
        <dbReference type="Proteomes" id="UP000503129"/>
    </source>
</evidence>
<comment type="function">
    <text evidence="14">Reversible hydration of carbon dioxide.</text>
</comment>
<keyword evidence="5 13" id="KW-0862">Zinc</keyword>
<keyword evidence="6 14" id="KW-0456">Lyase</keyword>
<dbReference type="PANTHER" id="PTHR11002">
    <property type="entry name" value="CARBONIC ANHYDRASE"/>
    <property type="match status" value="1"/>
</dbReference>